<keyword evidence="3" id="KW-1185">Reference proteome</keyword>
<organism evidence="2 3">
    <name type="scientific">Hymenobacter ruricola</name>
    <dbReference type="NCBI Taxonomy" id="2791023"/>
    <lineage>
        <taxon>Bacteria</taxon>
        <taxon>Pseudomonadati</taxon>
        <taxon>Bacteroidota</taxon>
        <taxon>Cytophagia</taxon>
        <taxon>Cytophagales</taxon>
        <taxon>Hymenobacteraceae</taxon>
        <taxon>Hymenobacter</taxon>
    </lineage>
</organism>
<dbReference type="EMBL" id="JADQDM010000001">
    <property type="protein sequence ID" value="MBF9219655.1"/>
    <property type="molecule type" value="Genomic_DNA"/>
</dbReference>
<reference evidence="2 3" key="1">
    <citation type="submission" date="2020-11" db="EMBL/GenBank/DDBJ databases">
        <authorList>
            <person name="Kim M.K."/>
        </authorList>
    </citation>
    <scope>NUCLEOTIDE SEQUENCE [LARGE SCALE GENOMIC DNA]</scope>
    <source>
        <strain evidence="2 3">BT662</strain>
    </source>
</reference>
<evidence type="ECO:0000256" key="1">
    <source>
        <dbReference type="SAM" id="MobiDB-lite"/>
    </source>
</evidence>
<evidence type="ECO:0008006" key="4">
    <source>
        <dbReference type="Google" id="ProtNLM"/>
    </source>
</evidence>
<comment type="caution">
    <text evidence="2">The sequence shown here is derived from an EMBL/GenBank/DDBJ whole genome shotgun (WGS) entry which is preliminary data.</text>
</comment>
<dbReference type="RefSeq" id="WP_196291123.1">
    <property type="nucleotide sequence ID" value="NZ_JADQDM010000001.1"/>
</dbReference>
<accession>A0ABS0HY74</accession>
<gene>
    <name evidence="2" type="ORF">I2H31_00950</name>
</gene>
<sequence>MAFPLQFFLETVVLPNLLMAKSKKKKHSKKDDASDDILDVAAVSIKKFRKVTKEIGKLSTGQKLVGGIALVAAGLAYLATQEEDGGNGPSDSESTDVALLPHAHHGPRPADDEDDETEAPPKAHHKPRKSSKARPKPGPEA</sequence>
<feature type="compositionally biased region" description="Basic residues" evidence="1">
    <location>
        <begin position="122"/>
        <end position="135"/>
    </location>
</feature>
<dbReference type="Proteomes" id="UP000618931">
    <property type="component" value="Unassembled WGS sequence"/>
</dbReference>
<proteinExistence type="predicted"/>
<evidence type="ECO:0000313" key="2">
    <source>
        <dbReference type="EMBL" id="MBF9219655.1"/>
    </source>
</evidence>
<protein>
    <recommendedName>
        <fullName evidence="4">YtxH domain-containing protein</fullName>
    </recommendedName>
</protein>
<name>A0ABS0HY74_9BACT</name>
<evidence type="ECO:0000313" key="3">
    <source>
        <dbReference type="Proteomes" id="UP000618931"/>
    </source>
</evidence>
<feature type="region of interest" description="Disordered" evidence="1">
    <location>
        <begin position="81"/>
        <end position="141"/>
    </location>
</feature>